<evidence type="ECO:0000313" key="17">
    <source>
        <dbReference type="Proteomes" id="UP001168972"/>
    </source>
</evidence>
<dbReference type="PANTHER" id="PTHR24292:SF54">
    <property type="entry name" value="CYP9F3-RELATED"/>
    <property type="match status" value="1"/>
</dbReference>
<keyword evidence="8" id="KW-0492">Microsome</keyword>
<keyword evidence="6 13" id="KW-0479">Metal-binding</keyword>
<comment type="subcellular location">
    <subcellularLocation>
        <location evidence="3">Endoplasmic reticulum membrane</location>
        <topology evidence="3">Peripheral membrane protein</topology>
    </subcellularLocation>
    <subcellularLocation>
        <location evidence="2">Microsome membrane</location>
        <topology evidence="2">Peripheral membrane protein</topology>
    </subcellularLocation>
</comment>
<dbReference type="InterPro" id="IPR036396">
    <property type="entry name" value="Cyt_P450_sf"/>
</dbReference>
<comment type="caution">
    <text evidence="16">The sequence shown here is derived from an EMBL/GenBank/DDBJ whole genome shotgun (WGS) entry which is preliminary data.</text>
</comment>
<dbReference type="InterPro" id="IPR017972">
    <property type="entry name" value="Cyt_P450_CS"/>
</dbReference>
<dbReference type="InterPro" id="IPR002401">
    <property type="entry name" value="Cyt_P450_E_grp-I"/>
</dbReference>
<evidence type="ECO:0000313" key="16">
    <source>
        <dbReference type="EMBL" id="KAK0178495.1"/>
    </source>
</evidence>
<feature type="region of interest" description="Disordered" evidence="15">
    <location>
        <begin position="1"/>
        <end position="36"/>
    </location>
</feature>
<keyword evidence="11 14" id="KW-0503">Monooxygenase</keyword>
<dbReference type="InterPro" id="IPR001128">
    <property type="entry name" value="Cyt_P450"/>
</dbReference>
<comment type="cofactor">
    <cofactor evidence="1 13">
        <name>heme</name>
        <dbReference type="ChEBI" id="CHEBI:30413"/>
    </cofactor>
</comment>
<feature type="binding site" description="axial binding residue" evidence="13">
    <location>
        <position position="311"/>
    </location>
    <ligand>
        <name>heme</name>
        <dbReference type="ChEBI" id="CHEBI:30413"/>
    </ligand>
    <ligandPart>
        <name>Fe</name>
        <dbReference type="ChEBI" id="CHEBI:18248"/>
    </ligandPart>
</feature>
<feature type="compositionally biased region" description="Low complexity" evidence="15">
    <location>
        <begin position="66"/>
        <end position="86"/>
    </location>
</feature>
<dbReference type="AlphaFoldDB" id="A0AA39KYK3"/>
<proteinExistence type="inferred from homology"/>
<dbReference type="PANTHER" id="PTHR24292">
    <property type="entry name" value="CYTOCHROME P450"/>
    <property type="match status" value="1"/>
</dbReference>
<accession>A0AA39KYK3</accession>
<dbReference type="GO" id="GO:0004497">
    <property type="term" value="F:monooxygenase activity"/>
    <property type="evidence" value="ECO:0007669"/>
    <property type="project" value="UniProtKB-KW"/>
</dbReference>
<evidence type="ECO:0000256" key="12">
    <source>
        <dbReference type="ARBA" id="ARBA00023136"/>
    </source>
</evidence>
<dbReference type="GO" id="GO:0005506">
    <property type="term" value="F:iron ion binding"/>
    <property type="evidence" value="ECO:0007669"/>
    <property type="project" value="InterPro"/>
</dbReference>
<evidence type="ECO:0000256" key="5">
    <source>
        <dbReference type="ARBA" id="ARBA00022617"/>
    </source>
</evidence>
<dbReference type="Gene3D" id="1.10.630.10">
    <property type="entry name" value="Cytochrome P450"/>
    <property type="match status" value="1"/>
</dbReference>
<protein>
    <recommendedName>
        <fullName evidence="18">Cytochrome P450</fullName>
    </recommendedName>
</protein>
<dbReference type="Proteomes" id="UP001168972">
    <property type="component" value="Unassembled WGS sequence"/>
</dbReference>
<reference evidence="16" key="2">
    <citation type="submission" date="2023-03" db="EMBL/GenBank/DDBJ databases">
        <authorList>
            <person name="Inwood S.N."/>
            <person name="Skelly J.G."/>
            <person name="Guhlin J."/>
            <person name="Harrop T.W.R."/>
            <person name="Goldson S.G."/>
            <person name="Dearden P.K."/>
        </authorList>
    </citation>
    <scope>NUCLEOTIDE SEQUENCE</scope>
    <source>
        <strain evidence="16">Lincoln</strain>
        <tissue evidence="16">Whole body</tissue>
    </source>
</reference>
<feature type="compositionally biased region" description="Polar residues" evidence="15">
    <location>
        <begin position="102"/>
        <end position="113"/>
    </location>
</feature>
<organism evidence="16 17">
    <name type="scientific">Microctonus hyperodae</name>
    <name type="common">Parasitoid wasp</name>
    <dbReference type="NCBI Taxonomy" id="165561"/>
    <lineage>
        <taxon>Eukaryota</taxon>
        <taxon>Metazoa</taxon>
        <taxon>Ecdysozoa</taxon>
        <taxon>Arthropoda</taxon>
        <taxon>Hexapoda</taxon>
        <taxon>Insecta</taxon>
        <taxon>Pterygota</taxon>
        <taxon>Neoptera</taxon>
        <taxon>Endopterygota</taxon>
        <taxon>Hymenoptera</taxon>
        <taxon>Apocrita</taxon>
        <taxon>Ichneumonoidea</taxon>
        <taxon>Braconidae</taxon>
        <taxon>Euphorinae</taxon>
        <taxon>Microctonus</taxon>
    </lineage>
</organism>
<dbReference type="Pfam" id="PF00067">
    <property type="entry name" value="p450"/>
    <property type="match status" value="1"/>
</dbReference>
<evidence type="ECO:0000256" key="8">
    <source>
        <dbReference type="ARBA" id="ARBA00022848"/>
    </source>
</evidence>
<evidence type="ECO:0000256" key="2">
    <source>
        <dbReference type="ARBA" id="ARBA00004174"/>
    </source>
</evidence>
<evidence type="ECO:0000256" key="9">
    <source>
        <dbReference type="ARBA" id="ARBA00023002"/>
    </source>
</evidence>
<dbReference type="GO" id="GO:0005789">
    <property type="term" value="C:endoplasmic reticulum membrane"/>
    <property type="evidence" value="ECO:0007669"/>
    <property type="project" value="UniProtKB-SubCell"/>
</dbReference>
<keyword evidence="12" id="KW-0472">Membrane</keyword>
<keyword evidence="5 13" id="KW-0349">Heme</keyword>
<dbReference type="PRINTS" id="PR00385">
    <property type="entry name" value="P450"/>
</dbReference>
<evidence type="ECO:0000256" key="4">
    <source>
        <dbReference type="ARBA" id="ARBA00010617"/>
    </source>
</evidence>
<name>A0AA39KYK3_MICHY</name>
<evidence type="ECO:0000256" key="6">
    <source>
        <dbReference type="ARBA" id="ARBA00022723"/>
    </source>
</evidence>
<evidence type="ECO:0000256" key="3">
    <source>
        <dbReference type="ARBA" id="ARBA00004406"/>
    </source>
</evidence>
<dbReference type="GO" id="GO:0016705">
    <property type="term" value="F:oxidoreductase activity, acting on paired donors, with incorporation or reduction of molecular oxygen"/>
    <property type="evidence" value="ECO:0007669"/>
    <property type="project" value="InterPro"/>
</dbReference>
<evidence type="ECO:0000256" key="10">
    <source>
        <dbReference type="ARBA" id="ARBA00023004"/>
    </source>
</evidence>
<dbReference type="PRINTS" id="PR00463">
    <property type="entry name" value="EP450I"/>
</dbReference>
<feature type="compositionally biased region" description="Low complexity" evidence="15">
    <location>
        <begin position="116"/>
        <end position="126"/>
    </location>
</feature>
<keyword evidence="10 13" id="KW-0408">Iron</keyword>
<keyword evidence="17" id="KW-1185">Reference proteome</keyword>
<keyword evidence="7" id="KW-0256">Endoplasmic reticulum</keyword>
<dbReference type="InterPro" id="IPR050476">
    <property type="entry name" value="Insect_CytP450_Detox"/>
</dbReference>
<feature type="region of interest" description="Disordered" evidence="15">
    <location>
        <begin position="50"/>
        <end position="135"/>
    </location>
</feature>
<dbReference type="EMBL" id="JAQQBR010000004">
    <property type="protein sequence ID" value="KAK0178495.1"/>
    <property type="molecule type" value="Genomic_DNA"/>
</dbReference>
<evidence type="ECO:0000256" key="13">
    <source>
        <dbReference type="PIRSR" id="PIRSR602401-1"/>
    </source>
</evidence>
<evidence type="ECO:0000256" key="7">
    <source>
        <dbReference type="ARBA" id="ARBA00022824"/>
    </source>
</evidence>
<gene>
    <name evidence="16" type="ORF">PV327_007382</name>
</gene>
<evidence type="ECO:0000256" key="1">
    <source>
        <dbReference type="ARBA" id="ARBA00001971"/>
    </source>
</evidence>
<dbReference type="GO" id="GO:0020037">
    <property type="term" value="F:heme binding"/>
    <property type="evidence" value="ECO:0007669"/>
    <property type="project" value="InterPro"/>
</dbReference>
<keyword evidence="9 14" id="KW-0560">Oxidoreductase</keyword>
<reference evidence="16" key="1">
    <citation type="journal article" date="2023" name="bioRxiv">
        <title>Scaffold-level genome assemblies of two parasitoid biocontrol wasps reveal the parthenogenesis mechanism and an associated novel virus.</title>
        <authorList>
            <person name="Inwood S."/>
            <person name="Skelly J."/>
            <person name="Guhlin J."/>
            <person name="Harrop T."/>
            <person name="Goldson S."/>
            <person name="Dearden P."/>
        </authorList>
    </citation>
    <scope>NUCLEOTIDE SEQUENCE</scope>
    <source>
        <strain evidence="16">Lincoln</strain>
        <tissue evidence="16">Whole body</tissue>
    </source>
</reference>
<evidence type="ECO:0008006" key="18">
    <source>
        <dbReference type="Google" id="ProtNLM"/>
    </source>
</evidence>
<evidence type="ECO:0000256" key="14">
    <source>
        <dbReference type="RuleBase" id="RU000461"/>
    </source>
</evidence>
<comment type="similarity">
    <text evidence="4 14">Belongs to the cytochrome P450 family.</text>
</comment>
<evidence type="ECO:0000256" key="11">
    <source>
        <dbReference type="ARBA" id="ARBA00023033"/>
    </source>
</evidence>
<dbReference type="PROSITE" id="PS00086">
    <property type="entry name" value="CYTOCHROME_P450"/>
    <property type="match status" value="1"/>
</dbReference>
<sequence>MFTRSRNTGSNQNYPANRGQPINPNQFHSGNNSYNQQGKYQQNIAFKSGGISMNEPFKPATNMSPQQQQQPQQQQNNVGQNQQSIQPPRLKPILKPSAPVAPQNNPVQITSPMALSPVPASAPSSVKSDDVDKDEEIPLEAKELPKWKRPKVPGKWTESLLAAQALIFFVAGFETSSKTISTTLYELAIHPEIQEKLRIEIINILNIHNGKLSYDAINEMKYLDMVMKETLRKYPPASELNRRNIVPYEIPGYDVILPTGSDIHIPIYCIHNDEVHYPNPELFDPERFNEENDNKLDSMTYMPFGAGPRRCIGLKLATYQIKLGLIAVLKNFKVTPSTLTKIPFKIDKSNLVLSAENGIHLEFKSLI</sequence>
<evidence type="ECO:0000256" key="15">
    <source>
        <dbReference type="SAM" id="MobiDB-lite"/>
    </source>
</evidence>
<dbReference type="SUPFAM" id="SSF48264">
    <property type="entry name" value="Cytochrome P450"/>
    <property type="match status" value="1"/>
</dbReference>